<comment type="caution">
    <text evidence="13">The sequence shown here is derived from an EMBL/GenBank/DDBJ whole genome shotgun (WGS) entry which is preliminary data.</text>
</comment>
<evidence type="ECO:0000259" key="11">
    <source>
        <dbReference type="Pfam" id="PF00593"/>
    </source>
</evidence>
<feature type="chain" id="PRO_5047341352" evidence="10">
    <location>
        <begin position="37"/>
        <end position="1105"/>
    </location>
</feature>
<evidence type="ECO:0000259" key="12">
    <source>
        <dbReference type="Pfam" id="PF07715"/>
    </source>
</evidence>
<dbReference type="InterPro" id="IPR000531">
    <property type="entry name" value="Beta-barrel_TonB"/>
</dbReference>
<protein>
    <submittedName>
        <fullName evidence="13">SusC/RagA family TonB-linked outer membrane protein</fullName>
    </submittedName>
</protein>
<evidence type="ECO:0000256" key="7">
    <source>
        <dbReference type="ARBA" id="ARBA00023237"/>
    </source>
</evidence>
<keyword evidence="10" id="KW-0732">Signal</keyword>
<dbReference type="InterPro" id="IPR012910">
    <property type="entry name" value="Plug_dom"/>
</dbReference>
<accession>A0ABV5ZI57</accession>
<feature type="domain" description="TonB-dependent receptor plug" evidence="12">
    <location>
        <begin position="180"/>
        <end position="269"/>
    </location>
</feature>
<dbReference type="RefSeq" id="WP_052323314.1">
    <property type="nucleotide sequence ID" value="NZ_JBHLZF010000001.1"/>
</dbReference>
<dbReference type="Gene3D" id="2.170.130.10">
    <property type="entry name" value="TonB-dependent receptor, plug domain"/>
    <property type="match status" value="1"/>
</dbReference>
<dbReference type="NCBIfam" id="TIGR04056">
    <property type="entry name" value="OMP_RagA_SusC"/>
    <property type="match status" value="1"/>
</dbReference>
<dbReference type="Gene3D" id="2.40.170.20">
    <property type="entry name" value="TonB-dependent receptor, beta-barrel domain"/>
    <property type="match status" value="1"/>
</dbReference>
<dbReference type="InterPro" id="IPR008969">
    <property type="entry name" value="CarboxyPept-like_regulatory"/>
</dbReference>
<evidence type="ECO:0000256" key="9">
    <source>
        <dbReference type="RuleBase" id="RU003357"/>
    </source>
</evidence>
<evidence type="ECO:0000313" key="13">
    <source>
        <dbReference type="EMBL" id="MFB9897015.1"/>
    </source>
</evidence>
<evidence type="ECO:0000256" key="10">
    <source>
        <dbReference type="SAM" id="SignalP"/>
    </source>
</evidence>
<keyword evidence="6 8" id="KW-0472">Membrane</keyword>
<evidence type="ECO:0000256" key="4">
    <source>
        <dbReference type="ARBA" id="ARBA00022692"/>
    </source>
</evidence>
<name>A0ABV5ZI57_9BACT</name>
<feature type="domain" description="TonB-dependent receptor-like beta-barrel" evidence="11">
    <location>
        <begin position="469"/>
        <end position="973"/>
    </location>
</feature>
<dbReference type="InterPro" id="IPR039426">
    <property type="entry name" value="TonB-dep_rcpt-like"/>
</dbReference>
<keyword evidence="3 8" id="KW-1134">Transmembrane beta strand</keyword>
<dbReference type="InterPro" id="IPR036942">
    <property type="entry name" value="Beta-barrel_TonB_sf"/>
</dbReference>
<sequence>MKQPNKMKTTTPYMQGRSLRLALCALAFAVGIPVSAQDNASQTEEVETAIKQPARPLRPAHKYPMMTLRGTVTDQATGKPLAGIQLRTLGNALFAAMTGADGRFRISVPVFTTSLYVHSPGYLAQQVGVVSGDSTQTIAVRMLADRYRSMYPDGTVITAQSSFRAASNSVTIDNDIENNLGADVRSIMRSATPDAGAAMFVRGFNSLNANAQPLIVIDGIEQDMQQNRGSLHLGQFNNILANLSPDDIDEVRVLKNATALYGARGGNGVILITTKRGHSMATRIDANIGMGVALVPRLPKMMDAGQYRNYATEMLGTMEANTRLDKPISYHFLDDNPAGYYYNIYHNNTDWTDYVYRTAVTQNYSINVQGGDDIGMYNLSVGYQNDQSTVEKNNFDRMNVRFNTDINILYNLKTRFDISISRTTARVFDAGIAPDLTAGTVTSPAFLSLIKAPIVSPYQYNAVIGGFTSLLSDYDDIYSQLGRGYGLANPVAILSNADGDNKNKAENTYFNVRVEPTWTFSRSLSLTTMFSYNLDRNAQRYHRPYGGVPPFEIADLGTVTSMAASLFSKEINVVSDTHLDWHRQYGRHTLAAFGGFRYTYFSFDDNNLNTQYTGVTNDKNPALSSTTGYQGIHGANDVWKTIKWYGNADYNYMNRYFLTLSLAAEANSRFGENAGGLKALGTVWALFPSVQLGWVMTHEDWFPKHGVVNYLRLNAGYDVSGNDDISNYAARTSLSAVRFLYDMTGLQLTNIGNDKIQWETNKKLNVGLQAYLLGNRVGLDFNFYVNRVSHLLTLMTFRNPIGGINNYWTNGGALRNTGFEATLTGKPVVGRDWHAELGVSVGHYKNKVTRLPGGSYTSSVYGDHNLLTAVGNPVGLFYGYRTAGVFATDAAARAAGKDGYLYTTDATGRRNYFRAGDVHFVDRNGDGEISEADKTVIGDPNPDLYGNIFARVGWRGLTLDLGFNYSLGADVYNYQRSILNSGSTLYNQQVAEVGRWRYEGQAATLPRVAYGDPLGNNRFSDRWIEDGSYLRLKTLRLSYQLPVPGSWTWLQGLSVWAQANNLVTLTKYLGSDPEFSVAGGVLYQGIDAGNLAQGRSFQFGLKINL</sequence>
<comment type="subcellular location">
    <subcellularLocation>
        <location evidence="1 8">Cell outer membrane</location>
        <topology evidence="1 8">Multi-pass membrane protein</topology>
    </subcellularLocation>
</comment>
<dbReference type="InterPro" id="IPR037066">
    <property type="entry name" value="Plug_dom_sf"/>
</dbReference>
<feature type="signal peptide" evidence="10">
    <location>
        <begin position="1"/>
        <end position="36"/>
    </location>
</feature>
<keyword evidence="4 8" id="KW-0812">Transmembrane</keyword>
<keyword evidence="14" id="KW-1185">Reference proteome</keyword>
<evidence type="ECO:0000313" key="14">
    <source>
        <dbReference type="Proteomes" id="UP001589688"/>
    </source>
</evidence>
<dbReference type="Gene3D" id="2.60.40.1120">
    <property type="entry name" value="Carboxypeptidase-like, regulatory domain"/>
    <property type="match status" value="1"/>
</dbReference>
<dbReference type="SUPFAM" id="SSF56935">
    <property type="entry name" value="Porins"/>
    <property type="match status" value="1"/>
</dbReference>
<dbReference type="EMBL" id="JBHLZF010000001">
    <property type="protein sequence ID" value="MFB9897015.1"/>
    <property type="molecule type" value="Genomic_DNA"/>
</dbReference>
<reference evidence="13 14" key="1">
    <citation type="submission" date="2024-09" db="EMBL/GenBank/DDBJ databases">
        <authorList>
            <person name="Sun Q."/>
            <person name="Mori K."/>
        </authorList>
    </citation>
    <scope>NUCLEOTIDE SEQUENCE [LARGE SCALE GENOMIC DNA]</scope>
    <source>
        <strain evidence="13 14">ATCC 51272</strain>
    </source>
</reference>
<dbReference type="PROSITE" id="PS52016">
    <property type="entry name" value="TONB_DEPENDENT_REC_3"/>
    <property type="match status" value="1"/>
</dbReference>
<comment type="similarity">
    <text evidence="8 9">Belongs to the TonB-dependent receptor family.</text>
</comment>
<dbReference type="Proteomes" id="UP001589688">
    <property type="component" value="Unassembled WGS sequence"/>
</dbReference>
<keyword evidence="7 8" id="KW-0998">Cell outer membrane</keyword>
<keyword evidence="2 8" id="KW-0813">Transport</keyword>
<gene>
    <name evidence="13" type="ORF">ACFFK8_04095</name>
</gene>
<dbReference type="InterPro" id="IPR023996">
    <property type="entry name" value="TonB-dep_OMP_SusC/RagA"/>
</dbReference>
<evidence type="ECO:0000256" key="6">
    <source>
        <dbReference type="ARBA" id="ARBA00023136"/>
    </source>
</evidence>
<dbReference type="SUPFAM" id="SSF49464">
    <property type="entry name" value="Carboxypeptidase regulatory domain-like"/>
    <property type="match status" value="1"/>
</dbReference>
<evidence type="ECO:0000256" key="3">
    <source>
        <dbReference type="ARBA" id="ARBA00022452"/>
    </source>
</evidence>
<keyword evidence="5 9" id="KW-0798">TonB box</keyword>
<dbReference type="Pfam" id="PF00593">
    <property type="entry name" value="TonB_dep_Rec_b-barrel"/>
    <property type="match status" value="1"/>
</dbReference>
<organism evidence="13 14">
    <name type="scientific">Hallella seregens ATCC 51272</name>
    <dbReference type="NCBI Taxonomy" id="1336250"/>
    <lineage>
        <taxon>Bacteria</taxon>
        <taxon>Pseudomonadati</taxon>
        <taxon>Bacteroidota</taxon>
        <taxon>Bacteroidia</taxon>
        <taxon>Bacteroidales</taxon>
        <taxon>Prevotellaceae</taxon>
        <taxon>Hallella</taxon>
    </lineage>
</organism>
<evidence type="ECO:0000256" key="8">
    <source>
        <dbReference type="PROSITE-ProRule" id="PRU01360"/>
    </source>
</evidence>
<proteinExistence type="inferred from homology"/>
<evidence type="ECO:0000256" key="1">
    <source>
        <dbReference type="ARBA" id="ARBA00004571"/>
    </source>
</evidence>
<evidence type="ECO:0000256" key="5">
    <source>
        <dbReference type="ARBA" id="ARBA00023077"/>
    </source>
</evidence>
<dbReference type="Pfam" id="PF07715">
    <property type="entry name" value="Plug"/>
    <property type="match status" value="1"/>
</dbReference>
<evidence type="ECO:0000256" key="2">
    <source>
        <dbReference type="ARBA" id="ARBA00022448"/>
    </source>
</evidence>